<comment type="cofactor">
    <cofactor evidence="1">
        <name>Zn(2+)</name>
        <dbReference type="ChEBI" id="CHEBI:29105"/>
    </cofactor>
</comment>
<feature type="signal peptide" evidence="10">
    <location>
        <begin position="1"/>
        <end position="19"/>
    </location>
</feature>
<reference evidence="15 16" key="1">
    <citation type="submission" date="2019-12" db="EMBL/GenBank/DDBJ databases">
        <authorList>
            <person name="Alioto T."/>
            <person name="Alioto T."/>
            <person name="Gomez Garrido J."/>
        </authorList>
    </citation>
    <scope>NUCLEOTIDE SEQUENCE [LARGE SCALE GENOMIC DNA]</scope>
</reference>
<dbReference type="PANTHER" id="PTHR45778">
    <property type="entry name" value="PURPLE ACID PHOSPHATASE-RELATED"/>
    <property type="match status" value="1"/>
</dbReference>
<feature type="domain" description="Calcineurin-like phosphoesterase" evidence="11">
    <location>
        <begin position="321"/>
        <end position="535"/>
    </location>
</feature>
<keyword evidence="6" id="KW-0964">Secreted</keyword>
<comment type="subunit">
    <text evidence="5">Homodimer.</text>
</comment>
<dbReference type="InterPro" id="IPR025733">
    <property type="entry name" value="PAPs_C"/>
</dbReference>
<dbReference type="AlphaFoldDB" id="A0A8S0PMP6"/>
<evidence type="ECO:0000256" key="8">
    <source>
        <dbReference type="ARBA" id="ARBA00022833"/>
    </source>
</evidence>
<evidence type="ECO:0000256" key="4">
    <source>
        <dbReference type="ARBA" id="ARBA00008723"/>
    </source>
</evidence>
<dbReference type="Gramene" id="OE9A016881T1">
    <property type="protein sequence ID" value="OE9A016881C1"/>
    <property type="gene ID" value="OE9A016881"/>
</dbReference>
<dbReference type="InterPro" id="IPR040974">
    <property type="entry name" value="Fn3_PAP"/>
</dbReference>
<evidence type="ECO:0000259" key="13">
    <source>
        <dbReference type="Pfam" id="PF16656"/>
    </source>
</evidence>
<evidence type="ECO:0000259" key="14">
    <source>
        <dbReference type="Pfam" id="PF17808"/>
    </source>
</evidence>
<dbReference type="InterPro" id="IPR015914">
    <property type="entry name" value="PAPs_N"/>
</dbReference>
<evidence type="ECO:0000256" key="7">
    <source>
        <dbReference type="ARBA" id="ARBA00022729"/>
    </source>
</evidence>
<dbReference type="Gene3D" id="2.60.40.380">
    <property type="entry name" value="Purple acid phosphatase-like, N-terminal"/>
    <property type="match status" value="1"/>
</dbReference>
<dbReference type="Pfam" id="PF16656">
    <property type="entry name" value="Pur_ac_phosph_N"/>
    <property type="match status" value="1"/>
</dbReference>
<gene>
    <name evidence="15" type="ORF">OLEA9_A016881</name>
</gene>
<comment type="subcellular location">
    <subcellularLocation>
        <location evidence="3">Secreted</location>
    </subcellularLocation>
</comment>
<name>A0A8S0PMP6_OLEEU</name>
<feature type="domain" description="Purple acid phosphatase Fn3-like" evidence="14">
    <location>
        <begin position="77"/>
        <end position="209"/>
    </location>
</feature>
<evidence type="ECO:0000256" key="1">
    <source>
        <dbReference type="ARBA" id="ARBA00001947"/>
    </source>
</evidence>
<evidence type="ECO:0000256" key="6">
    <source>
        <dbReference type="ARBA" id="ARBA00022525"/>
    </source>
</evidence>
<evidence type="ECO:0000259" key="12">
    <source>
        <dbReference type="Pfam" id="PF14008"/>
    </source>
</evidence>
<dbReference type="SUPFAM" id="SSF49363">
    <property type="entry name" value="Purple acid phosphatase, N-terminal domain"/>
    <property type="match status" value="1"/>
</dbReference>
<keyword evidence="10" id="KW-0378">Hydrolase</keyword>
<dbReference type="PANTHER" id="PTHR45778:SF3">
    <property type="entry name" value="PURPLE ACID PHOSPHATASE"/>
    <property type="match status" value="1"/>
</dbReference>
<proteinExistence type="inferred from homology"/>
<feature type="domain" description="Purple acid phosphatase N-terminal" evidence="13">
    <location>
        <begin position="216"/>
        <end position="312"/>
    </location>
</feature>
<dbReference type="OrthoDB" id="45007at2759"/>
<dbReference type="InterPro" id="IPR004843">
    <property type="entry name" value="Calcineurin-like_PHP"/>
</dbReference>
<evidence type="ECO:0000313" key="16">
    <source>
        <dbReference type="Proteomes" id="UP000594638"/>
    </source>
</evidence>
<dbReference type="EC" id="3.1.3.2" evidence="10"/>
<dbReference type="GO" id="GO:0046872">
    <property type="term" value="F:metal ion binding"/>
    <property type="evidence" value="ECO:0007669"/>
    <property type="project" value="InterPro"/>
</dbReference>
<dbReference type="InterPro" id="IPR041792">
    <property type="entry name" value="MPP_PAP"/>
</dbReference>
<keyword evidence="16" id="KW-1185">Reference proteome</keyword>
<dbReference type="GO" id="GO:0003993">
    <property type="term" value="F:acid phosphatase activity"/>
    <property type="evidence" value="ECO:0007669"/>
    <property type="project" value="UniProtKB-EC"/>
</dbReference>
<dbReference type="GO" id="GO:0005576">
    <property type="term" value="C:extracellular region"/>
    <property type="evidence" value="ECO:0007669"/>
    <property type="project" value="UniProtKB-SubCell"/>
</dbReference>
<dbReference type="Pfam" id="PF17808">
    <property type="entry name" value="fn3_PAP"/>
    <property type="match status" value="1"/>
</dbReference>
<evidence type="ECO:0000256" key="10">
    <source>
        <dbReference type="RuleBase" id="RU361203"/>
    </source>
</evidence>
<comment type="catalytic activity">
    <reaction evidence="10">
        <text>a phosphate monoester + H2O = an alcohol + phosphate</text>
        <dbReference type="Rhea" id="RHEA:15017"/>
        <dbReference type="ChEBI" id="CHEBI:15377"/>
        <dbReference type="ChEBI" id="CHEBI:30879"/>
        <dbReference type="ChEBI" id="CHEBI:43474"/>
        <dbReference type="ChEBI" id="CHEBI:67140"/>
        <dbReference type="EC" id="3.1.3.2"/>
    </reaction>
</comment>
<dbReference type="SUPFAM" id="SSF56300">
    <property type="entry name" value="Metallo-dependent phosphatases"/>
    <property type="match status" value="1"/>
</dbReference>
<dbReference type="EMBL" id="CACTIH010000094">
    <property type="protein sequence ID" value="CAA2953575.1"/>
    <property type="molecule type" value="Genomic_DNA"/>
</dbReference>
<dbReference type="Gene3D" id="3.60.21.10">
    <property type="match status" value="1"/>
</dbReference>
<dbReference type="Pfam" id="PF14008">
    <property type="entry name" value="Metallophos_C"/>
    <property type="match status" value="1"/>
</dbReference>
<comment type="cofactor">
    <cofactor evidence="2">
        <name>Fe cation</name>
        <dbReference type="ChEBI" id="CHEBI:24875"/>
    </cofactor>
</comment>
<evidence type="ECO:0000256" key="2">
    <source>
        <dbReference type="ARBA" id="ARBA00001962"/>
    </source>
</evidence>
<feature type="domain" description="Purple acid phosphatase C-terminal" evidence="12">
    <location>
        <begin position="567"/>
        <end position="625"/>
    </location>
</feature>
<feature type="chain" id="PRO_5035966580" description="Purple acid phosphatase" evidence="10">
    <location>
        <begin position="20"/>
        <end position="631"/>
    </location>
</feature>
<dbReference type="InterPro" id="IPR029052">
    <property type="entry name" value="Metallo-depent_PP-like"/>
</dbReference>
<evidence type="ECO:0000313" key="15">
    <source>
        <dbReference type="EMBL" id="CAA2953575.1"/>
    </source>
</evidence>
<comment type="caution">
    <text evidence="15">The sequence shown here is derived from an EMBL/GenBank/DDBJ whole genome shotgun (WGS) entry which is preliminary data.</text>
</comment>
<evidence type="ECO:0000256" key="9">
    <source>
        <dbReference type="ARBA" id="ARBA00023180"/>
    </source>
</evidence>
<keyword evidence="7 10" id="KW-0732">Signal</keyword>
<organism evidence="15 16">
    <name type="scientific">Olea europaea subsp. europaea</name>
    <dbReference type="NCBI Taxonomy" id="158383"/>
    <lineage>
        <taxon>Eukaryota</taxon>
        <taxon>Viridiplantae</taxon>
        <taxon>Streptophyta</taxon>
        <taxon>Embryophyta</taxon>
        <taxon>Tracheophyta</taxon>
        <taxon>Spermatophyta</taxon>
        <taxon>Magnoliopsida</taxon>
        <taxon>eudicotyledons</taxon>
        <taxon>Gunneridae</taxon>
        <taxon>Pentapetalae</taxon>
        <taxon>asterids</taxon>
        <taxon>lamiids</taxon>
        <taxon>Lamiales</taxon>
        <taxon>Oleaceae</taxon>
        <taxon>Oleeae</taxon>
        <taxon>Olea</taxon>
    </lineage>
</organism>
<dbReference type="CDD" id="cd00839">
    <property type="entry name" value="MPP_PAPs"/>
    <property type="match status" value="1"/>
</dbReference>
<evidence type="ECO:0000256" key="5">
    <source>
        <dbReference type="ARBA" id="ARBA00011738"/>
    </source>
</evidence>
<dbReference type="Proteomes" id="UP000594638">
    <property type="component" value="Unassembled WGS sequence"/>
</dbReference>
<keyword evidence="8" id="KW-0862">Zinc</keyword>
<sequence>MENFRVLKIFLILTIFVMTEDPLFSLSSSLPERLVKSTAAHHNYTAISEFRVLNRKLLKDCPNPNPYLQITTDSINKLSDEEYITVNVTGVLLPSATDWVAMISPSHANVAACLDNLILYEQTGDFSSLPLLCHYPVKAQYVTNDSDYLSCKKKECKKKVNGKCVLSTCGATLSFHVINIRTDIEFVLFSGGFLTPCILKRSQPLTFANPNKPLYGHISSIDSTAKSMRVTWVSGNQQSQLVQYGNGKSAASLVSTFSQSDMCNSNPAKDFGWHDPGYIHSAIMTGLNPSTKYSYRYGSDSSGWSNWTIFNTPPAGGSEELKFLAFGDMGKAPRDNSTEHYIQPGSISVVEAMADELSSGGIDSIFHIGDISYATGFLVEWDFFLHQISPVASKVSYMTAIGNHERDYVDSGSVYFTPDSGGECGVPYETYFPMPAVAKDKPWYSIEQGSVHFTVISTEHNWTQNSEQYEWMKKDMATVDRSRTPWLIFTGHRPMYSSNDGIILPSVNKKFVQAVEPLLLANKVDLVLFGHVHNYERTCAVYKNQCKAMPRKDGNGTDTYDNTKYSAPVHAVIGMAGFSLDDFSTNENPWSLVRISKFGYTRVHATKKELKVEYVNANTRKVEDSFQIIRG</sequence>
<protein>
    <recommendedName>
        <fullName evidence="10">Purple acid phosphatase</fullName>
        <ecNumber evidence="10">3.1.3.2</ecNumber>
    </recommendedName>
</protein>
<evidence type="ECO:0000256" key="3">
    <source>
        <dbReference type="ARBA" id="ARBA00004613"/>
    </source>
</evidence>
<dbReference type="Pfam" id="PF00149">
    <property type="entry name" value="Metallophos"/>
    <property type="match status" value="1"/>
</dbReference>
<keyword evidence="9" id="KW-0325">Glycoprotein</keyword>
<accession>A0A8S0PMP6</accession>
<dbReference type="InterPro" id="IPR008963">
    <property type="entry name" value="Purple_acid_Pase-like_N"/>
</dbReference>
<evidence type="ECO:0000259" key="11">
    <source>
        <dbReference type="Pfam" id="PF00149"/>
    </source>
</evidence>
<comment type="similarity">
    <text evidence="4 10">Belongs to the metallophosphoesterase superfamily. Purple acid phosphatase family.</text>
</comment>